<feature type="chain" id="PRO_5041906350" description="Cytochrome P450" evidence="9">
    <location>
        <begin position="18"/>
        <end position="551"/>
    </location>
</feature>
<evidence type="ECO:0000256" key="4">
    <source>
        <dbReference type="ARBA" id="ARBA00022617"/>
    </source>
</evidence>
<dbReference type="EMBL" id="JAPEVG010000021">
    <property type="protein sequence ID" value="KAJ8495734.1"/>
    <property type="molecule type" value="Genomic_DNA"/>
</dbReference>
<evidence type="ECO:0000256" key="7">
    <source>
        <dbReference type="ARBA" id="ARBA00023004"/>
    </source>
</evidence>
<evidence type="ECO:0000313" key="10">
    <source>
        <dbReference type="EMBL" id="KAJ8495734.1"/>
    </source>
</evidence>
<proteinExistence type="inferred from homology"/>
<accession>A0AAD7XCV9</accession>
<dbReference type="SUPFAM" id="SSF48264">
    <property type="entry name" value="Cytochrome P450"/>
    <property type="match status" value="1"/>
</dbReference>
<keyword evidence="11" id="KW-1185">Reference proteome</keyword>
<keyword evidence="7" id="KW-0408">Iron</keyword>
<keyword evidence="5" id="KW-0479">Metal-binding</keyword>
<evidence type="ECO:0000256" key="9">
    <source>
        <dbReference type="SAM" id="SignalP"/>
    </source>
</evidence>
<comment type="similarity">
    <text evidence="3">Belongs to the cytochrome P450 family.</text>
</comment>
<dbReference type="PRINTS" id="PR00385">
    <property type="entry name" value="P450"/>
</dbReference>
<dbReference type="GO" id="GO:0020037">
    <property type="term" value="F:heme binding"/>
    <property type="evidence" value="ECO:0007669"/>
    <property type="project" value="InterPro"/>
</dbReference>
<dbReference type="PANTHER" id="PTHR24305">
    <property type="entry name" value="CYTOCHROME P450"/>
    <property type="match status" value="1"/>
</dbReference>
<feature type="signal peptide" evidence="9">
    <location>
        <begin position="1"/>
        <end position="17"/>
    </location>
</feature>
<dbReference type="GO" id="GO:0016705">
    <property type="term" value="F:oxidoreductase activity, acting on paired donors, with incorporation or reduction of molecular oxygen"/>
    <property type="evidence" value="ECO:0007669"/>
    <property type="project" value="InterPro"/>
</dbReference>
<comment type="caution">
    <text evidence="10">The sequence shown here is derived from an EMBL/GenBank/DDBJ whole genome shotgun (WGS) entry which is preliminary data.</text>
</comment>
<evidence type="ECO:0008006" key="12">
    <source>
        <dbReference type="Google" id="ProtNLM"/>
    </source>
</evidence>
<keyword evidence="6" id="KW-0560">Oxidoreductase</keyword>
<keyword evidence="4" id="KW-0349">Heme</keyword>
<evidence type="ECO:0000256" key="2">
    <source>
        <dbReference type="ARBA" id="ARBA00005179"/>
    </source>
</evidence>
<protein>
    <recommendedName>
        <fullName evidence="12">Cytochrome P450</fullName>
    </recommendedName>
</protein>
<gene>
    <name evidence="10" type="ORF">ONZ51_g1558</name>
</gene>
<evidence type="ECO:0000256" key="1">
    <source>
        <dbReference type="ARBA" id="ARBA00001971"/>
    </source>
</evidence>
<comment type="pathway">
    <text evidence="2">Secondary metabolite biosynthesis.</text>
</comment>
<name>A0AAD7XCV9_9APHY</name>
<dbReference type="Gene3D" id="1.10.630.10">
    <property type="entry name" value="Cytochrome P450"/>
    <property type="match status" value="1"/>
</dbReference>
<dbReference type="AlphaFoldDB" id="A0AAD7XCV9"/>
<evidence type="ECO:0000256" key="6">
    <source>
        <dbReference type="ARBA" id="ARBA00023002"/>
    </source>
</evidence>
<organism evidence="10 11">
    <name type="scientific">Trametes cubensis</name>
    <dbReference type="NCBI Taxonomy" id="1111947"/>
    <lineage>
        <taxon>Eukaryota</taxon>
        <taxon>Fungi</taxon>
        <taxon>Dikarya</taxon>
        <taxon>Basidiomycota</taxon>
        <taxon>Agaricomycotina</taxon>
        <taxon>Agaricomycetes</taxon>
        <taxon>Polyporales</taxon>
        <taxon>Polyporaceae</taxon>
        <taxon>Trametes</taxon>
    </lineage>
</organism>
<dbReference type="Pfam" id="PF00067">
    <property type="entry name" value="p450"/>
    <property type="match status" value="1"/>
</dbReference>
<dbReference type="PANTHER" id="PTHR24305:SF166">
    <property type="entry name" value="CYTOCHROME P450 12A4, MITOCHONDRIAL-RELATED"/>
    <property type="match status" value="1"/>
</dbReference>
<dbReference type="GO" id="GO:0005506">
    <property type="term" value="F:iron ion binding"/>
    <property type="evidence" value="ECO:0007669"/>
    <property type="project" value="InterPro"/>
</dbReference>
<dbReference type="Proteomes" id="UP001215151">
    <property type="component" value="Unassembled WGS sequence"/>
</dbReference>
<dbReference type="InterPro" id="IPR050121">
    <property type="entry name" value="Cytochrome_P450_monoxygenase"/>
</dbReference>
<comment type="cofactor">
    <cofactor evidence="1">
        <name>heme</name>
        <dbReference type="ChEBI" id="CHEBI:30413"/>
    </cofactor>
</comment>
<evidence type="ECO:0000313" key="11">
    <source>
        <dbReference type="Proteomes" id="UP001215151"/>
    </source>
</evidence>
<dbReference type="InterPro" id="IPR036396">
    <property type="entry name" value="Cyt_P450_sf"/>
</dbReference>
<evidence type="ECO:0000256" key="5">
    <source>
        <dbReference type="ARBA" id="ARBA00022723"/>
    </source>
</evidence>
<reference evidence="10" key="1">
    <citation type="submission" date="2022-11" db="EMBL/GenBank/DDBJ databases">
        <title>Genome Sequence of Cubamyces cubensis.</title>
        <authorList>
            <person name="Buettner E."/>
        </authorList>
    </citation>
    <scope>NUCLEOTIDE SEQUENCE</scope>
    <source>
        <strain evidence="10">MPL-01</strain>
    </source>
</reference>
<evidence type="ECO:0000256" key="3">
    <source>
        <dbReference type="ARBA" id="ARBA00010617"/>
    </source>
</evidence>
<evidence type="ECO:0000256" key="8">
    <source>
        <dbReference type="ARBA" id="ARBA00023033"/>
    </source>
</evidence>
<keyword evidence="9" id="KW-0732">Signal</keyword>
<dbReference type="InterPro" id="IPR001128">
    <property type="entry name" value="Cyt_P450"/>
</dbReference>
<keyword evidence="8" id="KW-0503">Monooxygenase</keyword>
<sequence>MLRVALAALLLVACLLAVILPQVKRRLRQFHAFKTIPGPPCPSSSFWAGVTKQLHDPSTIEYREHVLTQCGRVVKLPAFLGDIQLSISDPLALSALYGKYRDAFDLPGWHSETFSVVFGPGLTAARGHQHIKQRKHLSPVFSVRYLKDMISIFNQVAQELSDTLADKASRDSEGTEVEISEYLSRFSLEAVGRTALGYSFGPINAHGTHYSRSLKEFGPTLVKLQLWRPLLPWVKCLFPSSVLRYLASVIPWHPLRHMKAISDDVYKTSRQVLRRKGELLKQGDEVMRQEIGEGKDLVSILLRQNVTGLEGERMTEDDILGQMSLLLLAATDTTSTTVARIVQLLAENQDVQETLRRELQDATVHTGRTLLDMDYDEFVRLRYLEAVVCETIRMYPAFYTGNRVSDEDAVLPLSEPIIGTDGKPIVELFIPAGTIVWINMVGSNRDTAIWGHDANEWKPERWLAPQPSSVAEAHIPSVFANLSSFAAGARSCIGYNYALTEMRMAVAHLVLQLKFTPSDKEIVWKLGGVVSPSVRGSKSTKPEFPVVISRV</sequence>
<dbReference type="GO" id="GO:0004497">
    <property type="term" value="F:monooxygenase activity"/>
    <property type="evidence" value="ECO:0007669"/>
    <property type="project" value="UniProtKB-KW"/>
</dbReference>